<dbReference type="RefSeq" id="WP_173078515.1">
    <property type="nucleotide sequence ID" value="NZ_BAABJB010000004.1"/>
</dbReference>
<dbReference type="AlphaFoldDB" id="A0A6V8L8V8"/>
<evidence type="ECO:0000313" key="3">
    <source>
        <dbReference type="Proteomes" id="UP000482960"/>
    </source>
</evidence>
<feature type="transmembrane region" description="Helical" evidence="1">
    <location>
        <begin position="12"/>
        <end position="30"/>
    </location>
</feature>
<keyword evidence="3" id="KW-1185">Reference proteome</keyword>
<comment type="caution">
    <text evidence="2">The sequence shown here is derived from an EMBL/GenBank/DDBJ whole genome shotgun (WGS) entry which is preliminary data.</text>
</comment>
<keyword evidence="1" id="KW-0812">Transmembrane</keyword>
<evidence type="ECO:0000313" key="2">
    <source>
        <dbReference type="EMBL" id="GFJ91428.1"/>
    </source>
</evidence>
<feature type="transmembrane region" description="Helical" evidence="1">
    <location>
        <begin position="236"/>
        <end position="260"/>
    </location>
</feature>
<protein>
    <recommendedName>
        <fullName evidence="4">Flippase-like domain-containing protein</fullName>
    </recommendedName>
</protein>
<evidence type="ECO:0000256" key="1">
    <source>
        <dbReference type="SAM" id="Phobius"/>
    </source>
</evidence>
<reference evidence="2 3" key="1">
    <citation type="submission" date="2020-03" db="EMBL/GenBank/DDBJ databases">
        <title>Whole genome shotgun sequence of Phytohabitans rumicis NBRC 108638.</title>
        <authorList>
            <person name="Komaki H."/>
            <person name="Tamura T."/>
        </authorList>
    </citation>
    <scope>NUCLEOTIDE SEQUENCE [LARGE SCALE GENOMIC DNA]</scope>
    <source>
        <strain evidence="2 3">NBRC 108638</strain>
    </source>
</reference>
<sequence>MKRLRAAVTNPWLGFIVLAASVVVSVWSISTIPEASPLPVLLGLLPWTVGKYVLCPLRWHALSMGGQSRWWHMRAYAESELLGLASPVHASADLWRVHRLHQTGLGRGLAVAEVALDRVIGVGGIALGVVLAGVTLPWHVLLAFGAVALGAAVAVLLVRRWRPDLFNRRPLPSPRVLALGLGISLTYQAGVAGLILGSVIGVGSDVTLLGLVTVFAASQLASILPRIGGADPHNAALAVGLTSLGVPWPAAIGAVSLVAVVPWLPALLLGGTSFAARRIAALLPVALTPRPSPLTPRPR</sequence>
<keyword evidence="1" id="KW-1133">Transmembrane helix</keyword>
<organism evidence="2 3">
    <name type="scientific">Phytohabitans rumicis</name>
    <dbReference type="NCBI Taxonomy" id="1076125"/>
    <lineage>
        <taxon>Bacteria</taxon>
        <taxon>Bacillati</taxon>
        <taxon>Actinomycetota</taxon>
        <taxon>Actinomycetes</taxon>
        <taxon>Micromonosporales</taxon>
        <taxon>Micromonosporaceae</taxon>
    </lineage>
</organism>
<dbReference type="Proteomes" id="UP000482960">
    <property type="component" value="Unassembled WGS sequence"/>
</dbReference>
<gene>
    <name evidence="2" type="ORF">Prum_050700</name>
</gene>
<name>A0A6V8L8V8_9ACTN</name>
<feature type="transmembrane region" description="Helical" evidence="1">
    <location>
        <begin position="206"/>
        <end position="224"/>
    </location>
</feature>
<evidence type="ECO:0008006" key="4">
    <source>
        <dbReference type="Google" id="ProtNLM"/>
    </source>
</evidence>
<accession>A0A6V8L8V8</accession>
<reference evidence="2 3" key="2">
    <citation type="submission" date="2020-03" db="EMBL/GenBank/DDBJ databases">
        <authorList>
            <person name="Ichikawa N."/>
            <person name="Kimura A."/>
            <person name="Kitahashi Y."/>
            <person name="Uohara A."/>
        </authorList>
    </citation>
    <scope>NUCLEOTIDE SEQUENCE [LARGE SCALE GENOMIC DNA]</scope>
    <source>
        <strain evidence="2 3">NBRC 108638</strain>
    </source>
</reference>
<feature type="transmembrane region" description="Helical" evidence="1">
    <location>
        <begin position="178"/>
        <end position="200"/>
    </location>
</feature>
<feature type="transmembrane region" description="Helical" evidence="1">
    <location>
        <begin position="115"/>
        <end position="134"/>
    </location>
</feature>
<proteinExistence type="predicted"/>
<feature type="transmembrane region" description="Helical" evidence="1">
    <location>
        <begin position="140"/>
        <end position="158"/>
    </location>
</feature>
<keyword evidence="1" id="KW-0472">Membrane</keyword>
<dbReference type="EMBL" id="BLPG01000001">
    <property type="protein sequence ID" value="GFJ91428.1"/>
    <property type="molecule type" value="Genomic_DNA"/>
</dbReference>